<organism evidence="1">
    <name type="scientific">viral metagenome</name>
    <dbReference type="NCBI Taxonomy" id="1070528"/>
    <lineage>
        <taxon>unclassified sequences</taxon>
        <taxon>metagenomes</taxon>
        <taxon>organismal metagenomes</taxon>
    </lineage>
</organism>
<sequence length="262" mass="30247">MKFVMVNLKAISILIVLLVLYISVIYAGVRESFTNKTIEKENNDCGCNESSDEKEEYVDDEKDTNVETEIASKNSVVSDSIVIKDTVRRESKIPSSLGFTYLDEHCEVRKDKYPNFPVTQQDIQKTEPITPLIDNENQHVNFQEVYGTNIKGVLESSNVEKLEYNQDNSTPKNDYKQMSDFHSEMFDDSELKPKPNMNAPYGFVYFPNKYWKEWQRKLPVCTPTSKCKVLPTYTQGAPVDVLDYTQVGSIMPKFKYSEEFEE</sequence>
<dbReference type="EMBL" id="MN740601">
    <property type="protein sequence ID" value="QHS78591.1"/>
    <property type="molecule type" value="Genomic_DNA"/>
</dbReference>
<proteinExistence type="predicted"/>
<evidence type="ECO:0000313" key="1">
    <source>
        <dbReference type="EMBL" id="QHS78591.1"/>
    </source>
</evidence>
<accession>A0A6C0AGX1</accession>
<dbReference type="AlphaFoldDB" id="A0A6C0AGX1"/>
<name>A0A6C0AGX1_9ZZZZ</name>
<reference evidence="1" key="1">
    <citation type="journal article" date="2020" name="Nature">
        <title>Giant virus diversity and host interactions through global metagenomics.</title>
        <authorList>
            <person name="Schulz F."/>
            <person name="Roux S."/>
            <person name="Paez-Espino D."/>
            <person name="Jungbluth S."/>
            <person name="Walsh D.A."/>
            <person name="Denef V.J."/>
            <person name="McMahon K.D."/>
            <person name="Konstantinidis K.T."/>
            <person name="Eloe-Fadrosh E.A."/>
            <person name="Kyrpides N.C."/>
            <person name="Woyke T."/>
        </authorList>
    </citation>
    <scope>NUCLEOTIDE SEQUENCE</scope>
    <source>
        <strain evidence="1">GVMAG-S-1024976-23</strain>
    </source>
</reference>
<protein>
    <submittedName>
        <fullName evidence="1">Uncharacterized protein</fullName>
    </submittedName>
</protein>